<dbReference type="GO" id="GO:0005829">
    <property type="term" value="C:cytosol"/>
    <property type="evidence" value="ECO:0007669"/>
    <property type="project" value="TreeGrafter"/>
</dbReference>
<dbReference type="InterPro" id="IPR027417">
    <property type="entry name" value="P-loop_NTPase"/>
</dbReference>
<keyword evidence="6 7" id="KW-0057">Aromatic amino acid biosynthesis</keyword>
<feature type="binding site" evidence="7">
    <location>
        <position position="65"/>
    </location>
    <ligand>
        <name>substrate</name>
    </ligand>
</feature>
<dbReference type="EC" id="2.7.1.71" evidence="7"/>
<dbReference type="PRINTS" id="PR01100">
    <property type="entry name" value="SHIKIMTKNASE"/>
</dbReference>
<comment type="subcellular location">
    <subcellularLocation>
        <location evidence="7">Cytoplasm</location>
    </subcellularLocation>
</comment>
<feature type="binding site" evidence="7">
    <location>
        <position position="142"/>
    </location>
    <ligand>
        <name>substrate</name>
    </ligand>
</feature>
<keyword evidence="2 7" id="KW-0808">Transferase</keyword>
<dbReference type="GO" id="GO:0008652">
    <property type="term" value="P:amino acid biosynthetic process"/>
    <property type="evidence" value="ECO:0007669"/>
    <property type="project" value="UniProtKB-KW"/>
</dbReference>
<evidence type="ECO:0000256" key="7">
    <source>
        <dbReference type="HAMAP-Rule" id="MF_00109"/>
    </source>
</evidence>
<comment type="subunit">
    <text evidence="7">Monomer.</text>
</comment>
<comment type="cofactor">
    <cofactor evidence="7">
        <name>Mg(2+)</name>
        <dbReference type="ChEBI" id="CHEBI:18420"/>
    </cofactor>
    <text evidence="7">Binds 1 Mg(2+) ion per subunit.</text>
</comment>
<keyword evidence="3 7" id="KW-0547">Nucleotide-binding</keyword>
<keyword evidence="9" id="KW-1185">Reference proteome</keyword>
<evidence type="ECO:0000256" key="4">
    <source>
        <dbReference type="ARBA" id="ARBA00022777"/>
    </source>
</evidence>
<dbReference type="GO" id="GO:0005524">
    <property type="term" value="F:ATP binding"/>
    <property type="evidence" value="ECO:0007669"/>
    <property type="project" value="UniProtKB-UniRule"/>
</dbReference>
<evidence type="ECO:0000256" key="6">
    <source>
        <dbReference type="ARBA" id="ARBA00023141"/>
    </source>
</evidence>
<evidence type="ECO:0000256" key="5">
    <source>
        <dbReference type="ARBA" id="ARBA00022840"/>
    </source>
</evidence>
<feature type="binding site" evidence="7">
    <location>
        <position position="159"/>
    </location>
    <ligand>
        <name>ATP</name>
        <dbReference type="ChEBI" id="CHEBI:30616"/>
    </ligand>
</feature>
<feature type="binding site" evidence="7">
    <location>
        <position position="124"/>
    </location>
    <ligand>
        <name>ATP</name>
        <dbReference type="ChEBI" id="CHEBI:30616"/>
    </ligand>
</feature>
<evidence type="ECO:0000256" key="3">
    <source>
        <dbReference type="ARBA" id="ARBA00022741"/>
    </source>
</evidence>
<reference evidence="8 9" key="1">
    <citation type="submission" date="2020-07" db="EMBL/GenBank/DDBJ databases">
        <title>Sequencing the genomes of 1000 actinobacteria strains.</title>
        <authorList>
            <person name="Klenk H.-P."/>
        </authorList>
    </citation>
    <scope>NUCLEOTIDE SEQUENCE [LARGE SCALE GENOMIC DNA]</scope>
    <source>
        <strain evidence="8 9">DSM 26154</strain>
    </source>
</reference>
<comment type="function">
    <text evidence="7">Catalyzes the specific phosphorylation of the 3-hydroxyl group of shikimic acid using ATP as a cosubstrate.</text>
</comment>
<keyword evidence="5 7" id="KW-0067">ATP-binding</keyword>
<dbReference type="Proteomes" id="UP000554054">
    <property type="component" value="Unassembled WGS sequence"/>
</dbReference>
<dbReference type="InterPro" id="IPR000623">
    <property type="entry name" value="Shikimate_kinase/TSH1"/>
</dbReference>
<keyword evidence="4 7" id="KW-0418">Kinase</keyword>
<dbReference type="Gene3D" id="3.40.50.300">
    <property type="entry name" value="P-loop containing nucleotide triphosphate hydrolases"/>
    <property type="match status" value="1"/>
</dbReference>
<dbReference type="Pfam" id="PF01202">
    <property type="entry name" value="SKI"/>
    <property type="match status" value="1"/>
</dbReference>
<dbReference type="GO" id="GO:0009073">
    <property type="term" value="P:aromatic amino acid family biosynthetic process"/>
    <property type="evidence" value="ECO:0007669"/>
    <property type="project" value="UniProtKB-KW"/>
</dbReference>
<keyword evidence="1 7" id="KW-0028">Amino-acid biosynthesis</keyword>
<sequence length="176" mass="18878">MGRVNAVAAPFVVVIGPPGVGKSTVAVGIAERTGRRVVDTDSLVEEREGRSVPDLFVEVGEEYFRRAEERAVIDSLAQDGIVLSLGGGAPMTAAVAEALAGHRVLFLDVGIADAAKRLGFNRSRPLMAVNPRQSWIATMEERRPTYERLARWRVDTAGRDAESVVAEAVPLLQADA</sequence>
<keyword evidence="7" id="KW-0963">Cytoplasm</keyword>
<dbReference type="PANTHER" id="PTHR21087">
    <property type="entry name" value="SHIKIMATE KINASE"/>
    <property type="match status" value="1"/>
</dbReference>
<dbReference type="GO" id="GO:0004765">
    <property type="term" value="F:shikimate kinase activity"/>
    <property type="evidence" value="ECO:0007669"/>
    <property type="project" value="UniProtKB-UniRule"/>
</dbReference>
<comment type="similarity">
    <text evidence="7">Belongs to the shikimate kinase family.</text>
</comment>
<feature type="binding site" evidence="7">
    <location>
        <position position="41"/>
    </location>
    <ligand>
        <name>substrate</name>
    </ligand>
</feature>
<feature type="binding site" evidence="7">
    <location>
        <begin position="19"/>
        <end position="24"/>
    </location>
    <ligand>
        <name>ATP</name>
        <dbReference type="ChEBI" id="CHEBI:30616"/>
    </ligand>
</feature>
<feature type="binding site" evidence="7">
    <location>
        <position position="23"/>
    </location>
    <ligand>
        <name>Mg(2+)</name>
        <dbReference type="ChEBI" id="CHEBI:18420"/>
    </ligand>
</feature>
<feature type="binding site" evidence="7">
    <location>
        <position position="87"/>
    </location>
    <ligand>
        <name>substrate</name>
    </ligand>
</feature>
<organism evidence="8 9">
    <name type="scientific">Janibacter cremeus</name>
    <dbReference type="NCBI Taxonomy" id="1285192"/>
    <lineage>
        <taxon>Bacteria</taxon>
        <taxon>Bacillati</taxon>
        <taxon>Actinomycetota</taxon>
        <taxon>Actinomycetes</taxon>
        <taxon>Micrococcales</taxon>
        <taxon>Intrasporangiaceae</taxon>
        <taxon>Janibacter</taxon>
    </lineage>
</organism>
<dbReference type="HAMAP" id="MF_00109">
    <property type="entry name" value="Shikimate_kinase"/>
    <property type="match status" value="1"/>
</dbReference>
<comment type="caution">
    <text evidence="8">The sequence shown here is derived from an EMBL/GenBank/DDBJ whole genome shotgun (WGS) entry which is preliminary data.</text>
</comment>
<protein>
    <recommendedName>
        <fullName evidence="7">Shikimate kinase</fullName>
        <shortName evidence="7">SK</shortName>
        <ecNumber evidence="7">2.7.1.71</ecNumber>
    </recommendedName>
</protein>
<evidence type="ECO:0000256" key="2">
    <source>
        <dbReference type="ARBA" id="ARBA00022679"/>
    </source>
</evidence>
<dbReference type="SUPFAM" id="SSF52540">
    <property type="entry name" value="P-loop containing nucleoside triphosphate hydrolases"/>
    <property type="match status" value="1"/>
</dbReference>
<name>A0A852VU66_9MICO</name>
<dbReference type="GO" id="GO:0009423">
    <property type="term" value="P:chorismate biosynthetic process"/>
    <property type="evidence" value="ECO:0007669"/>
    <property type="project" value="UniProtKB-UniRule"/>
</dbReference>
<dbReference type="CDD" id="cd00464">
    <property type="entry name" value="SK"/>
    <property type="match status" value="1"/>
</dbReference>
<dbReference type="EMBL" id="JACCAE010000001">
    <property type="protein sequence ID" value="NYF99539.1"/>
    <property type="molecule type" value="Genomic_DNA"/>
</dbReference>
<dbReference type="PANTHER" id="PTHR21087:SF16">
    <property type="entry name" value="SHIKIMATE KINASE 1, CHLOROPLASTIC"/>
    <property type="match status" value="1"/>
</dbReference>
<evidence type="ECO:0000256" key="1">
    <source>
        <dbReference type="ARBA" id="ARBA00022605"/>
    </source>
</evidence>
<evidence type="ECO:0000313" key="9">
    <source>
        <dbReference type="Proteomes" id="UP000554054"/>
    </source>
</evidence>
<dbReference type="AlphaFoldDB" id="A0A852VU66"/>
<gene>
    <name evidence="7" type="primary">aroK</name>
    <name evidence="8" type="ORF">BJY20_002931</name>
</gene>
<proteinExistence type="inferred from homology"/>
<comment type="catalytic activity">
    <reaction evidence="7">
        <text>shikimate + ATP = 3-phosphoshikimate + ADP + H(+)</text>
        <dbReference type="Rhea" id="RHEA:13121"/>
        <dbReference type="ChEBI" id="CHEBI:15378"/>
        <dbReference type="ChEBI" id="CHEBI:30616"/>
        <dbReference type="ChEBI" id="CHEBI:36208"/>
        <dbReference type="ChEBI" id="CHEBI:145989"/>
        <dbReference type="ChEBI" id="CHEBI:456216"/>
        <dbReference type="EC" id="2.7.1.71"/>
    </reaction>
</comment>
<accession>A0A852VU66</accession>
<keyword evidence="7" id="KW-0479">Metal-binding</keyword>
<dbReference type="InterPro" id="IPR031322">
    <property type="entry name" value="Shikimate/glucono_kinase"/>
</dbReference>
<evidence type="ECO:0000313" key="8">
    <source>
        <dbReference type="EMBL" id="NYF99539.1"/>
    </source>
</evidence>
<keyword evidence="7" id="KW-0460">Magnesium</keyword>
<dbReference type="UniPathway" id="UPA00053">
    <property type="reaction ID" value="UER00088"/>
</dbReference>
<comment type="pathway">
    <text evidence="7">Metabolic intermediate biosynthesis; chorismate biosynthesis; chorismate from D-erythrose 4-phosphate and phosphoenolpyruvate: step 5/7.</text>
</comment>
<dbReference type="RefSeq" id="WP_343062926.1">
    <property type="nucleotide sequence ID" value="NZ_JACCAE010000001.1"/>
</dbReference>
<dbReference type="GO" id="GO:0000287">
    <property type="term" value="F:magnesium ion binding"/>
    <property type="evidence" value="ECO:0007669"/>
    <property type="project" value="UniProtKB-UniRule"/>
</dbReference>